<proteinExistence type="predicted"/>
<keyword evidence="2 4" id="KW-0863">Zinc-finger</keyword>
<dbReference type="EMBL" id="MU839832">
    <property type="protein sequence ID" value="KAK1756547.1"/>
    <property type="molecule type" value="Genomic_DNA"/>
</dbReference>
<keyword evidence="3" id="KW-0862">Zinc</keyword>
<dbReference type="AlphaFoldDB" id="A0AAJ0BGS7"/>
<sequence>MSFCEKCKKSPPEVSLKRCAKCQNTAYCSRECQKDDWKAHKKICGKPNPPSAAEAQASRLRPPKGLDAGVPNPFTRLDSDTLLHDRSQDDVFRLLIDTYRLLVEDCHNIEGKVELDSLYGRSPNARAAFTRFLNKIEQRKRSLLPSWWNDEKKKECVTFGLDDGKWQYLGRAVTKADLIEHYGDPQFPMQLRMLGEAVNGFAPGGGNGAAVRKMLADMESPAGEMNFNHVTTIDVTTGNTATTHRR</sequence>
<gene>
    <name evidence="7" type="ORF">QBC47DRAFT_380138</name>
</gene>
<evidence type="ECO:0000256" key="1">
    <source>
        <dbReference type="ARBA" id="ARBA00022723"/>
    </source>
</evidence>
<evidence type="ECO:0000313" key="7">
    <source>
        <dbReference type="EMBL" id="KAK1756547.1"/>
    </source>
</evidence>
<dbReference type="Proteomes" id="UP001239445">
    <property type="component" value="Unassembled WGS sequence"/>
</dbReference>
<evidence type="ECO:0000256" key="4">
    <source>
        <dbReference type="PROSITE-ProRule" id="PRU00134"/>
    </source>
</evidence>
<dbReference type="GO" id="GO:0008270">
    <property type="term" value="F:zinc ion binding"/>
    <property type="evidence" value="ECO:0007669"/>
    <property type="project" value="UniProtKB-KW"/>
</dbReference>
<dbReference type="Gene3D" id="6.10.140.2220">
    <property type="match status" value="1"/>
</dbReference>
<keyword evidence="8" id="KW-1185">Reference proteome</keyword>
<feature type="region of interest" description="Disordered" evidence="5">
    <location>
        <begin position="43"/>
        <end position="70"/>
    </location>
</feature>
<protein>
    <recommendedName>
        <fullName evidence="6">MYND-type domain-containing protein</fullName>
    </recommendedName>
</protein>
<dbReference type="PROSITE" id="PS01360">
    <property type="entry name" value="ZF_MYND_1"/>
    <property type="match status" value="1"/>
</dbReference>
<dbReference type="Pfam" id="PF01753">
    <property type="entry name" value="zf-MYND"/>
    <property type="match status" value="1"/>
</dbReference>
<evidence type="ECO:0000313" key="8">
    <source>
        <dbReference type="Proteomes" id="UP001239445"/>
    </source>
</evidence>
<evidence type="ECO:0000256" key="3">
    <source>
        <dbReference type="ARBA" id="ARBA00022833"/>
    </source>
</evidence>
<name>A0AAJ0BGS7_9PEZI</name>
<dbReference type="PROSITE" id="PS50865">
    <property type="entry name" value="ZF_MYND_2"/>
    <property type="match status" value="1"/>
</dbReference>
<evidence type="ECO:0000256" key="5">
    <source>
        <dbReference type="SAM" id="MobiDB-lite"/>
    </source>
</evidence>
<organism evidence="7 8">
    <name type="scientific">Echria macrotheca</name>
    <dbReference type="NCBI Taxonomy" id="438768"/>
    <lineage>
        <taxon>Eukaryota</taxon>
        <taxon>Fungi</taxon>
        <taxon>Dikarya</taxon>
        <taxon>Ascomycota</taxon>
        <taxon>Pezizomycotina</taxon>
        <taxon>Sordariomycetes</taxon>
        <taxon>Sordariomycetidae</taxon>
        <taxon>Sordariales</taxon>
        <taxon>Schizotheciaceae</taxon>
        <taxon>Echria</taxon>
    </lineage>
</organism>
<comment type="caution">
    <text evidence="7">The sequence shown here is derived from an EMBL/GenBank/DDBJ whole genome shotgun (WGS) entry which is preliminary data.</text>
</comment>
<dbReference type="InterPro" id="IPR002893">
    <property type="entry name" value="Znf_MYND"/>
</dbReference>
<evidence type="ECO:0000259" key="6">
    <source>
        <dbReference type="PROSITE" id="PS50865"/>
    </source>
</evidence>
<accession>A0AAJ0BGS7</accession>
<dbReference type="SUPFAM" id="SSF144232">
    <property type="entry name" value="HIT/MYND zinc finger-like"/>
    <property type="match status" value="1"/>
</dbReference>
<evidence type="ECO:0000256" key="2">
    <source>
        <dbReference type="ARBA" id="ARBA00022771"/>
    </source>
</evidence>
<keyword evidence="1" id="KW-0479">Metal-binding</keyword>
<reference evidence="7" key="1">
    <citation type="submission" date="2023-06" db="EMBL/GenBank/DDBJ databases">
        <title>Genome-scale phylogeny and comparative genomics of the fungal order Sordariales.</title>
        <authorList>
            <consortium name="Lawrence Berkeley National Laboratory"/>
            <person name="Hensen N."/>
            <person name="Bonometti L."/>
            <person name="Westerberg I."/>
            <person name="Brannstrom I.O."/>
            <person name="Guillou S."/>
            <person name="Cros-Aarteil S."/>
            <person name="Calhoun S."/>
            <person name="Haridas S."/>
            <person name="Kuo A."/>
            <person name="Mondo S."/>
            <person name="Pangilinan J."/>
            <person name="Riley R."/>
            <person name="Labutti K."/>
            <person name="Andreopoulos B."/>
            <person name="Lipzen A."/>
            <person name="Chen C."/>
            <person name="Yanf M."/>
            <person name="Daum C."/>
            <person name="Ng V."/>
            <person name="Clum A."/>
            <person name="Steindorff A."/>
            <person name="Ohm R."/>
            <person name="Martin F."/>
            <person name="Silar P."/>
            <person name="Natvig D."/>
            <person name="Lalanne C."/>
            <person name="Gautier V."/>
            <person name="Ament-Velasquez S.L."/>
            <person name="Kruys A."/>
            <person name="Hutchinson M.I."/>
            <person name="Powell A.J."/>
            <person name="Barry K."/>
            <person name="Miller A.N."/>
            <person name="Grigoriev I.V."/>
            <person name="Debuchy R."/>
            <person name="Gladieux P."/>
            <person name="Thoren M.H."/>
            <person name="Johannesson H."/>
        </authorList>
    </citation>
    <scope>NUCLEOTIDE SEQUENCE</scope>
    <source>
        <strain evidence="7">PSN4</strain>
    </source>
</reference>
<feature type="domain" description="MYND-type" evidence="6">
    <location>
        <begin position="4"/>
        <end position="44"/>
    </location>
</feature>